<dbReference type="InterPro" id="IPR027417">
    <property type="entry name" value="P-loop_NTPase"/>
</dbReference>
<dbReference type="STRING" id="985053.VMUT_1684"/>
<dbReference type="Proteomes" id="UP000007485">
    <property type="component" value="Chromosome"/>
</dbReference>
<name>F0QUH9_VULM7</name>
<dbReference type="EMBL" id="CP002529">
    <property type="protein sequence ID" value="ADY01888.1"/>
    <property type="molecule type" value="Genomic_DNA"/>
</dbReference>
<evidence type="ECO:0000313" key="2">
    <source>
        <dbReference type="EMBL" id="ADY01888.1"/>
    </source>
</evidence>
<feature type="domain" description="AAA+ ATPase" evidence="1">
    <location>
        <begin position="19"/>
        <end position="341"/>
    </location>
</feature>
<evidence type="ECO:0000313" key="3">
    <source>
        <dbReference type="Proteomes" id="UP000007485"/>
    </source>
</evidence>
<dbReference type="KEGG" id="vmo:VMUT_1684"/>
<dbReference type="Pfam" id="PF13304">
    <property type="entry name" value="AAA_21"/>
    <property type="match status" value="1"/>
</dbReference>
<dbReference type="PANTHER" id="PTHR43581">
    <property type="entry name" value="ATP/GTP PHOSPHATASE"/>
    <property type="match status" value="1"/>
</dbReference>
<dbReference type="SUPFAM" id="SSF52540">
    <property type="entry name" value="P-loop containing nucleoside triphosphate hydrolases"/>
    <property type="match status" value="1"/>
</dbReference>
<gene>
    <name evidence="2" type="ordered locus">VMUT_1684</name>
</gene>
<dbReference type="GO" id="GO:0016887">
    <property type="term" value="F:ATP hydrolysis activity"/>
    <property type="evidence" value="ECO:0007669"/>
    <property type="project" value="InterPro"/>
</dbReference>
<evidence type="ECO:0000259" key="1">
    <source>
        <dbReference type="SMART" id="SM00382"/>
    </source>
</evidence>
<accession>F0QUH9</accession>
<protein>
    <recommendedName>
        <fullName evidence="1">AAA+ ATPase domain-containing protein</fullName>
    </recommendedName>
</protein>
<dbReference type="InterPro" id="IPR051396">
    <property type="entry name" value="Bact_Antivir_Def_Nuclease"/>
</dbReference>
<dbReference type="InterPro" id="IPR003959">
    <property type="entry name" value="ATPase_AAA_core"/>
</dbReference>
<keyword evidence="3" id="KW-1185">Reference proteome</keyword>
<proteinExistence type="predicted"/>
<dbReference type="AlphaFoldDB" id="F0QUH9"/>
<dbReference type="GO" id="GO:0005524">
    <property type="term" value="F:ATP binding"/>
    <property type="evidence" value="ECO:0007669"/>
    <property type="project" value="InterPro"/>
</dbReference>
<dbReference type="SMART" id="SM00382">
    <property type="entry name" value="AAA"/>
    <property type="match status" value="1"/>
</dbReference>
<sequence>MKAIIKGFKGLSEELTINFSGNTIIVGRSGSGKTSLMEALALLMQSRGEEWLVLEGNYIIIHEPEDLVYGLDLNEEVRVGAYYEVDEDGEKLGRSIGLELNRGSIIGYHYSFRLSDYWVRQEIYLGNDLVATIEKVGNEGLMKYPVNARLCITPTHVIHEDAFMVCDGDVSRKAYSLAFILRNMLKNKFYYLGEGRVCWWKRDYETTVDLPSNSVGSDGQYTVHQLSVIETRPEYEGVYNELMELVSELGIEGIKAGFTAPKRISGYVKVRGKWVPMYHAGLKVKALLPVIVQLALTPPGSVLLIDSIDLGLTPDELNVVVDIVNRIASRVGYQVIMSSKTAPTVNVKVVNISE</sequence>
<organism evidence="2 3">
    <name type="scientific">Vulcanisaeta moutnovskia (strain 768-28)</name>
    <dbReference type="NCBI Taxonomy" id="985053"/>
    <lineage>
        <taxon>Archaea</taxon>
        <taxon>Thermoproteota</taxon>
        <taxon>Thermoprotei</taxon>
        <taxon>Thermoproteales</taxon>
        <taxon>Thermoproteaceae</taxon>
        <taxon>Vulcanisaeta</taxon>
    </lineage>
</organism>
<dbReference type="PANTHER" id="PTHR43581:SF4">
    <property type="entry name" value="ATP_GTP PHOSPHATASE"/>
    <property type="match status" value="1"/>
</dbReference>
<dbReference type="HOGENOM" id="CLU_798374_0_0_2"/>
<dbReference type="Gene3D" id="3.40.50.300">
    <property type="entry name" value="P-loop containing nucleotide triphosphate hydrolases"/>
    <property type="match status" value="1"/>
</dbReference>
<dbReference type="eggNOG" id="arCOG05702">
    <property type="taxonomic scope" value="Archaea"/>
</dbReference>
<reference evidence="2 3" key="1">
    <citation type="journal article" date="2011" name="J. Bacteriol.">
        <title>Complete genome sequence of 'Vulcanisaeta moutnovskia' strain 768-28, a novel member of the hyperthermophilic crenarchaeal genus vulcanisaeta.</title>
        <authorList>
            <person name="Gumerov V.M."/>
            <person name="Mardanov A.V."/>
            <person name="Beletsky A.V."/>
            <person name="Prokofeva M.I."/>
            <person name="Bonch-Osmolovskaya E.A."/>
            <person name="Ravin N.V."/>
            <person name="Skryabin K.G."/>
        </authorList>
    </citation>
    <scope>NUCLEOTIDE SEQUENCE [LARGE SCALE GENOMIC DNA]</scope>
    <source>
        <strain evidence="2 3">768-28</strain>
    </source>
</reference>
<dbReference type="InterPro" id="IPR003593">
    <property type="entry name" value="AAA+_ATPase"/>
</dbReference>